<organism evidence="5 6">
    <name type="scientific">Tortispora caseinolytica NRRL Y-17796</name>
    <dbReference type="NCBI Taxonomy" id="767744"/>
    <lineage>
        <taxon>Eukaryota</taxon>
        <taxon>Fungi</taxon>
        <taxon>Dikarya</taxon>
        <taxon>Ascomycota</taxon>
        <taxon>Saccharomycotina</taxon>
        <taxon>Trigonopsidomycetes</taxon>
        <taxon>Trigonopsidales</taxon>
        <taxon>Trigonopsidaceae</taxon>
        <taxon>Tortispora</taxon>
    </lineage>
</organism>
<evidence type="ECO:0000256" key="1">
    <source>
        <dbReference type="ARBA" id="ARBA00004308"/>
    </source>
</evidence>
<dbReference type="PROSITE" id="PS50275">
    <property type="entry name" value="SAC"/>
    <property type="match status" value="1"/>
</dbReference>
<dbReference type="GO" id="GO:0046856">
    <property type="term" value="P:phosphatidylinositol dephosphorylation"/>
    <property type="evidence" value="ECO:0007669"/>
    <property type="project" value="EnsemblFungi"/>
</dbReference>
<evidence type="ECO:0000259" key="4">
    <source>
        <dbReference type="PROSITE" id="PS50275"/>
    </source>
</evidence>
<name>A0A1E4THL3_9ASCO</name>
<reference evidence="6" key="1">
    <citation type="submission" date="2016-02" db="EMBL/GenBank/DDBJ databases">
        <title>Comparative genomics of biotechnologically important yeasts.</title>
        <authorList>
            <consortium name="DOE Joint Genome Institute"/>
            <person name="Riley R."/>
            <person name="Haridas S."/>
            <person name="Wolfe K.H."/>
            <person name="Lopes M.R."/>
            <person name="Hittinger C.T."/>
            <person name="Goker M."/>
            <person name="Salamov A."/>
            <person name="Wisecaver J."/>
            <person name="Long T.M."/>
            <person name="Aerts A.L."/>
            <person name="Barry K."/>
            <person name="Choi C."/>
            <person name="Clum A."/>
            <person name="Coughlan A.Y."/>
            <person name="Deshpande S."/>
            <person name="Douglass A.P."/>
            <person name="Hanson S.J."/>
            <person name="Klenk H.-P."/>
            <person name="Labutti K."/>
            <person name="Lapidus A."/>
            <person name="Lindquist E."/>
            <person name="Lipzen A."/>
            <person name="Meier-Kolthoff J.P."/>
            <person name="Ohm R.A."/>
            <person name="Otillar R.P."/>
            <person name="Pangilinan J."/>
            <person name="Peng Y."/>
            <person name="Rokas A."/>
            <person name="Rosa C.A."/>
            <person name="Scheuner C."/>
            <person name="Sibirny A.A."/>
            <person name="Slot J.C."/>
            <person name="Stielow J.B."/>
            <person name="Sun H."/>
            <person name="Kurtzman C.P."/>
            <person name="Blackwell M."/>
            <person name="Jeffries T.W."/>
            <person name="Grigoriev I.V."/>
        </authorList>
    </citation>
    <scope>NUCLEOTIDE SEQUENCE [LARGE SCALE GENOMIC DNA]</scope>
    <source>
        <strain evidence="6">NRRL Y-17796</strain>
    </source>
</reference>
<dbReference type="AlphaFoldDB" id="A0A1E4THL3"/>
<dbReference type="GO" id="GO:0034399">
    <property type="term" value="C:nuclear periphery"/>
    <property type="evidence" value="ECO:0007669"/>
    <property type="project" value="EnsemblFungi"/>
</dbReference>
<protein>
    <recommendedName>
        <fullName evidence="4">SAC domain-containing protein</fullName>
    </recommendedName>
</protein>
<accession>A0A1E4THL3</accession>
<proteinExistence type="predicted"/>
<sequence length="834" mass="95300">MEADNIDGFPLHGSVAPSLDILSSDSFMNSDAVPQNISLPPNPSKDTMVKFTIYETSKHWYIVASSSDESRFRCLAIDLLDTDYKLSIQENYIIYDTKSIGSYIDNVRKQNPDSFRKRISAWGLVGFIRFTERYYLCIITKRSGIAMLGGHYIYHIDATELIPVCYSPSYHAPDRKSEEARFLSSFHNLDLSRTFYFSYSYDVTSTLQSVLTKARSSDARHLHQSSVADFNDMYMWNHHLLEPFISCCTQPFVWCVPIIHGFVDQVNLGVYGKDIYITIIARRSRYFAGARFLKRGVNDAGYVANEVETEQIVADMLLSSFHDPRYGQFSSGRYTSFVQHRGSIPLFWNQDTSGMTPKPPIELTLVDPYFRSAALHFDDLFRRYHTPIIVLNLIKTKERNPRESILLEEFEQCIAYLNQFLPPEHRILYTSWDMSRASKSDGQEVISFLEEYAGRVLNSVGFFHNGGEKDQLQRGVCRTNCIDCLDRTNAAQFVIGKRALAFQLKALGVIRDADIPYDCDASNLLTEMFHDHGDTIALQYGGSHLVNTMETYRKLNQWSSHSRDLVESIKRFYSNSFVDAQRQEAINLFLGNYVWEKGKEMLWNMTTDYYLHHNNAVRISSSKRRSYRVWWTPRNLFTFPVELRFPAPITPLNNNDYYDEFYKPLTLTALHSEYASRMNSSVKYLNSSVGQTLLGLKGGLSPFVVRGGPHGDNSVLRLEGQMDPRIVAKTKEGKSRKQRHRFGQNIGIRSWSKLLPLHLGNHRASAAFDPIPDATGGKAIDGKYAEALPVTSSTLQSLTKTPSWAANPNVIRAVEQSLQPSLDSFELKEYENSY</sequence>
<dbReference type="GO" id="GO:0070772">
    <property type="term" value="C:PAS complex"/>
    <property type="evidence" value="ECO:0007669"/>
    <property type="project" value="EnsemblFungi"/>
</dbReference>
<dbReference type="InterPro" id="IPR043573">
    <property type="entry name" value="Fig4-like"/>
</dbReference>
<dbReference type="GO" id="GO:0000329">
    <property type="term" value="C:fungal-type vacuole membrane"/>
    <property type="evidence" value="ECO:0007669"/>
    <property type="project" value="EnsemblFungi"/>
</dbReference>
<evidence type="ECO:0000256" key="2">
    <source>
        <dbReference type="ARBA" id="ARBA00022801"/>
    </source>
</evidence>
<dbReference type="PANTHER" id="PTHR45738:SF5">
    <property type="entry name" value="POLYPHOSPHOINOSITIDE PHOSPHATASE"/>
    <property type="match status" value="1"/>
</dbReference>
<evidence type="ECO:0000313" key="6">
    <source>
        <dbReference type="Proteomes" id="UP000095023"/>
    </source>
</evidence>
<dbReference type="Pfam" id="PF02383">
    <property type="entry name" value="Syja_N"/>
    <property type="match status" value="1"/>
</dbReference>
<gene>
    <name evidence="5" type="ORF">CANCADRAFT_44858</name>
</gene>
<dbReference type="PANTHER" id="PTHR45738">
    <property type="entry name" value="POLYPHOSPHOINOSITIDE PHOSPHATASE"/>
    <property type="match status" value="1"/>
</dbReference>
<dbReference type="EMBL" id="KV453842">
    <property type="protein sequence ID" value="ODV91254.1"/>
    <property type="molecule type" value="Genomic_DNA"/>
</dbReference>
<keyword evidence="2" id="KW-0378">Hydrolase</keyword>
<keyword evidence="6" id="KW-1185">Reference proteome</keyword>
<dbReference type="OrthoDB" id="405996at2759"/>
<dbReference type="InterPro" id="IPR002013">
    <property type="entry name" value="SAC_dom"/>
</dbReference>
<dbReference type="GO" id="GO:0043813">
    <property type="term" value="F:phosphatidylinositol-3,5-bisphosphate 5-phosphatase activity"/>
    <property type="evidence" value="ECO:0007669"/>
    <property type="project" value="EnsemblFungi"/>
</dbReference>
<feature type="domain" description="SAC" evidence="4">
    <location>
        <begin position="186"/>
        <end position="542"/>
    </location>
</feature>
<dbReference type="GO" id="GO:0012505">
    <property type="term" value="C:endomembrane system"/>
    <property type="evidence" value="ECO:0007669"/>
    <property type="project" value="UniProtKB-SubCell"/>
</dbReference>
<evidence type="ECO:0000256" key="3">
    <source>
        <dbReference type="ARBA" id="ARBA00023136"/>
    </source>
</evidence>
<evidence type="ECO:0000313" key="5">
    <source>
        <dbReference type="EMBL" id="ODV91254.1"/>
    </source>
</evidence>
<dbReference type="Proteomes" id="UP000095023">
    <property type="component" value="Unassembled WGS sequence"/>
</dbReference>
<comment type="subcellular location">
    <subcellularLocation>
        <location evidence="1">Endomembrane system</location>
    </subcellularLocation>
</comment>
<keyword evidence="3" id="KW-0472">Membrane</keyword>